<dbReference type="AlphaFoldDB" id="A0A7D5SCH2"/>
<protein>
    <submittedName>
        <fullName evidence="1">RloB domain-containing protein</fullName>
    </submittedName>
</protein>
<proteinExistence type="predicted"/>
<evidence type="ECO:0000313" key="2">
    <source>
        <dbReference type="Proteomes" id="UP000509684"/>
    </source>
</evidence>
<organism evidence="1 2">
    <name type="scientific">Candidatus Accumulibacter cognatus</name>
    <dbReference type="NCBI Taxonomy" id="2954383"/>
    <lineage>
        <taxon>Bacteria</taxon>
        <taxon>Pseudomonadati</taxon>
        <taxon>Pseudomonadota</taxon>
        <taxon>Betaproteobacteria</taxon>
        <taxon>Candidatus Accumulibacter</taxon>
    </lineage>
</organism>
<reference evidence="1 2" key="1">
    <citation type="journal article" date="2019" name="Microbiome">
        <title>Annotated bacterial chromosomes from frame-shift-corrected long-read metagenomic data.</title>
        <authorList>
            <person name="Arumugam K."/>
            <person name="Bagci C."/>
            <person name="Bessarab I."/>
            <person name="Beier S."/>
            <person name="Buchfink B."/>
            <person name="Gorska A."/>
            <person name="Qiu G."/>
            <person name="Huson D.H."/>
            <person name="Williams R.B.H."/>
        </authorList>
    </citation>
    <scope>NUCLEOTIDE SEQUENCE [LARGE SCALE GENOMIC DNA]</scope>
    <source>
        <strain evidence="1">SSA1</strain>
    </source>
</reference>
<dbReference type="EMBL" id="CP058708">
    <property type="protein sequence ID" value="QLH49279.1"/>
    <property type="molecule type" value="Genomic_DNA"/>
</dbReference>
<dbReference type="Pfam" id="PF13707">
    <property type="entry name" value="RloB"/>
    <property type="match status" value="1"/>
</dbReference>
<dbReference type="InterPro" id="IPR025591">
    <property type="entry name" value="RloB"/>
</dbReference>
<gene>
    <name evidence="1" type="ORF">HWD57_05385</name>
</gene>
<evidence type="ECO:0000313" key="1">
    <source>
        <dbReference type="EMBL" id="QLH49279.1"/>
    </source>
</evidence>
<accession>A0A7D5SCH2</accession>
<dbReference type="Proteomes" id="UP000509684">
    <property type="component" value="Chromosome"/>
</dbReference>
<sequence>MSISKLRDCASFRRTAGQKPPRSITLIVCEGETEQEYFEAARIKYGLTTAEIVLAENTKGAAPISVVACAEAKCAERGGYDRIFCVFDRNGHESFDRARTRIATLAGRKNKPLPVLEAISIPCFEFWVLLHHERTDAPFNRCADVIERLRERMPGYEKANAAIARQLMSRLQDALENAAWVENRAEHTGHNPYTSVHHVLRHFAQVAEQQDIT</sequence>
<name>A0A7D5SCH2_9PROT</name>
<dbReference type="KEGG" id="acog:HWD57_05385"/>